<dbReference type="InterPro" id="IPR020843">
    <property type="entry name" value="ER"/>
</dbReference>
<accession>A0A6F8YJE4</accession>
<evidence type="ECO:0000256" key="1">
    <source>
        <dbReference type="ARBA" id="ARBA00023002"/>
    </source>
</evidence>
<dbReference type="InterPro" id="IPR050700">
    <property type="entry name" value="YIM1/Zinc_Alcohol_DH_Fams"/>
</dbReference>
<dbReference type="PANTHER" id="PTHR11695">
    <property type="entry name" value="ALCOHOL DEHYDROGENASE RELATED"/>
    <property type="match status" value="1"/>
</dbReference>
<protein>
    <submittedName>
        <fullName evidence="3">NADPH:quinone reductase</fullName>
    </submittedName>
</protein>
<evidence type="ECO:0000259" key="2">
    <source>
        <dbReference type="SMART" id="SM00829"/>
    </source>
</evidence>
<dbReference type="SMART" id="SM00829">
    <property type="entry name" value="PKS_ER"/>
    <property type="match status" value="1"/>
</dbReference>
<dbReference type="InterPro" id="IPR013154">
    <property type="entry name" value="ADH-like_N"/>
</dbReference>
<dbReference type="AlphaFoldDB" id="A0A6F8YJE4"/>
<dbReference type="GO" id="GO:0016491">
    <property type="term" value="F:oxidoreductase activity"/>
    <property type="evidence" value="ECO:0007669"/>
    <property type="project" value="UniProtKB-KW"/>
</dbReference>
<keyword evidence="1" id="KW-0560">Oxidoreductase</keyword>
<dbReference type="InterPro" id="IPR036291">
    <property type="entry name" value="NAD(P)-bd_dom_sf"/>
</dbReference>
<dbReference type="Pfam" id="PF08240">
    <property type="entry name" value="ADH_N"/>
    <property type="match status" value="1"/>
</dbReference>
<dbReference type="Gene3D" id="3.40.50.720">
    <property type="entry name" value="NAD(P)-binding Rossmann-like Domain"/>
    <property type="match status" value="1"/>
</dbReference>
<proteinExistence type="predicted"/>
<dbReference type="SUPFAM" id="SSF51735">
    <property type="entry name" value="NAD(P)-binding Rossmann-fold domains"/>
    <property type="match status" value="1"/>
</dbReference>
<evidence type="ECO:0000313" key="3">
    <source>
        <dbReference type="EMBL" id="BCB86197.1"/>
    </source>
</evidence>
<name>A0A6F8YJE4_9ACTN</name>
<sequence length="348" mass="37448">MPMKWRSALAIIDVMKAIVQERYGSSDGLALREVDKPAPAAGEVLVRVHAAAINARDWHVMRGDPYLARLAMPSVFGLSGPKRQIRGSDVAGRVEAVGSGVTRFRPGDEVYGDVCDMDGAFAEYVCVPDAQLEHKPANLTFEQAAAVPMAGCTALLGLREVGQVSPGDRILINGASGGVGTFAVQIGKAFGAEVTGVCSTRNVDLVRSLGADLVVDYTREDFARDGQRYDMVFDLVANRSLADLRRVLTPTGVLVLAGGGVSRHSRPHVTGPMGLTMKAQFASRFVRHRLLTLMGLSPRAEYLATLRELIEAGQVTPVIDRTFTLAQVPEAIRYLEVEHARAKVVITV</sequence>
<dbReference type="KEGG" id="psuu:Psuf_035100"/>
<feature type="domain" description="Enoyl reductase (ER)" evidence="2">
    <location>
        <begin position="24"/>
        <end position="346"/>
    </location>
</feature>
<dbReference type="EMBL" id="AP022871">
    <property type="protein sequence ID" value="BCB86197.1"/>
    <property type="molecule type" value="Genomic_DNA"/>
</dbReference>
<dbReference type="Pfam" id="PF13602">
    <property type="entry name" value="ADH_zinc_N_2"/>
    <property type="match status" value="1"/>
</dbReference>
<evidence type="ECO:0000313" key="4">
    <source>
        <dbReference type="Proteomes" id="UP000503011"/>
    </source>
</evidence>
<dbReference type="Gene3D" id="3.90.180.10">
    <property type="entry name" value="Medium-chain alcohol dehydrogenases, catalytic domain"/>
    <property type="match status" value="1"/>
</dbReference>
<reference evidence="3 4" key="2">
    <citation type="submission" date="2020-03" db="EMBL/GenBank/DDBJ databases">
        <authorList>
            <person name="Ichikawa N."/>
            <person name="Kimura A."/>
            <person name="Kitahashi Y."/>
            <person name="Uohara A."/>
        </authorList>
    </citation>
    <scope>NUCLEOTIDE SEQUENCE [LARGE SCALE GENOMIC DNA]</scope>
    <source>
        <strain evidence="3 4">NBRC 105367</strain>
    </source>
</reference>
<organism evidence="3 4">
    <name type="scientific">Phytohabitans suffuscus</name>
    <dbReference type="NCBI Taxonomy" id="624315"/>
    <lineage>
        <taxon>Bacteria</taxon>
        <taxon>Bacillati</taxon>
        <taxon>Actinomycetota</taxon>
        <taxon>Actinomycetes</taxon>
        <taxon>Micromonosporales</taxon>
        <taxon>Micromonosporaceae</taxon>
    </lineage>
</organism>
<dbReference type="SUPFAM" id="SSF50129">
    <property type="entry name" value="GroES-like"/>
    <property type="match status" value="1"/>
</dbReference>
<reference evidence="3 4" key="1">
    <citation type="submission" date="2020-03" db="EMBL/GenBank/DDBJ databases">
        <title>Whole genome shotgun sequence of Phytohabitans suffuscus NBRC 105367.</title>
        <authorList>
            <person name="Komaki H."/>
            <person name="Tamura T."/>
        </authorList>
    </citation>
    <scope>NUCLEOTIDE SEQUENCE [LARGE SCALE GENOMIC DNA]</scope>
    <source>
        <strain evidence="3 4">NBRC 105367</strain>
    </source>
</reference>
<gene>
    <name evidence="3" type="ORF">Psuf_035100</name>
</gene>
<dbReference type="GO" id="GO:0008270">
    <property type="term" value="F:zinc ion binding"/>
    <property type="evidence" value="ECO:0007669"/>
    <property type="project" value="InterPro"/>
</dbReference>
<keyword evidence="4" id="KW-1185">Reference proteome</keyword>
<dbReference type="InterPro" id="IPR011032">
    <property type="entry name" value="GroES-like_sf"/>
</dbReference>
<dbReference type="Proteomes" id="UP000503011">
    <property type="component" value="Chromosome"/>
</dbReference>
<dbReference type="PROSITE" id="PS01162">
    <property type="entry name" value="QOR_ZETA_CRYSTAL"/>
    <property type="match status" value="1"/>
</dbReference>
<dbReference type="PANTHER" id="PTHR11695:SF294">
    <property type="entry name" value="RETICULON-4-INTERACTING PROTEIN 1, MITOCHONDRIAL"/>
    <property type="match status" value="1"/>
</dbReference>
<dbReference type="CDD" id="cd08267">
    <property type="entry name" value="MDR1"/>
    <property type="match status" value="1"/>
</dbReference>
<dbReference type="InterPro" id="IPR002364">
    <property type="entry name" value="Quin_OxRdtase/zeta-crystal_CS"/>
</dbReference>